<dbReference type="InterPro" id="IPR027417">
    <property type="entry name" value="P-loop_NTPase"/>
</dbReference>
<protein>
    <recommendedName>
        <fullName evidence="1">DNA helicase Pif1-like 2B domain-containing protein</fullName>
    </recommendedName>
</protein>
<dbReference type="Proteomes" id="UP000826656">
    <property type="component" value="Unassembled WGS sequence"/>
</dbReference>
<name>A0ABQ7V2G8_SOLTU</name>
<keyword evidence="3" id="KW-1185">Reference proteome</keyword>
<proteinExistence type="predicted"/>
<sequence length="250" mass="27884">MYYSTLSPPRTAYLDANLHAASMDIKDLKQTPTQYSLSITRTPAIDAIQLSGMDPTEHTKKLGHSRGSEARKIASFDKWLLQIRDGSVYADNKKDLIHVPADVYIPTSHNQIESIVEAVSPSLLQNYNDPSYLKERAILTPKNEMVHALNEKILKLIPGEGRTYYSSDNVCKASVNTNEEDILYPTEFLNNLRFPGIPNHDIHLKVGSLIMLLRNLNQTEGLCNGTRLIITHLGIWSVTANIISGKNIGS</sequence>
<dbReference type="PANTHER" id="PTHR10492">
    <property type="match status" value="1"/>
</dbReference>
<accession>A0ABQ7V2G8</accession>
<organism evidence="2 3">
    <name type="scientific">Solanum tuberosum</name>
    <name type="common">Potato</name>
    <dbReference type="NCBI Taxonomy" id="4113"/>
    <lineage>
        <taxon>Eukaryota</taxon>
        <taxon>Viridiplantae</taxon>
        <taxon>Streptophyta</taxon>
        <taxon>Embryophyta</taxon>
        <taxon>Tracheophyta</taxon>
        <taxon>Spermatophyta</taxon>
        <taxon>Magnoliopsida</taxon>
        <taxon>eudicotyledons</taxon>
        <taxon>Gunneridae</taxon>
        <taxon>Pentapetalae</taxon>
        <taxon>asterids</taxon>
        <taxon>lamiids</taxon>
        <taxon>Solanales</taxon>
        <taxon>Solanaceae</taxon>
        <taxon>Solanoideae</taxon>
        <taxon>Solaneae</taxon>
        <taxon>Solanum</taxon>
    </lineage>
</organism>
<comment type="caution">
    <text evidence="2">The sequence shown here is derived from an EMBL/GenBank/DDBJ whole genome shotgun (WGS) entry which is preliminary data.</text>
</comment>
<dbReference type="InterPro" id="IPR049163">
    <property type="entry name" value="Pif1-like_2B_dom"/>
</dbReference>
<evidence type="ECO:0000313" key="3">
    <source>
        <dbReference type="Proteomes" id="UP000826656"/>
    </source>
</evidence>
<gene>
    <name evidence="2" type="ORF">KY290_021059</name>
</gene>
<evidence type="ECO:0000259" key="1">
    <source>
        <dbReference type="Pfam" id="PF21530"/>
    </source>
</evidence>
<feature type="domain" description="DNA helicase Pif1-like 2B" evidence="1">
    <location>
        <begin position="187"/>
        <end position="233"/>
    </location>
</feature>
<dbReference type="PANTHER" id="PTHR10492:SF101">
    <property type="entry name" value="ATP-DEPENDENT DNA HELICASE"/>
    <property type="match status" value="1"/>
</dbReference>
<dbReference type="Pfam" id="PF21530">
    <property type="entry name" value="Pif1_2B_dom"/>
    <property type="match status" value="1"/>
</dbReference>
<dbReference type="SUPFAM" id="SSF52540">
    <property type="entry name" value="P-loop containing nucleoside triphosphate hydrolases"/>
    <property type="match status" value="1"/>
</dbReference>
<evidence type="ECO:0000313" key="2">
    <source>
        <dbReference type="EMBL" id="KAH0757566.1"/>
    </source>
</evidence>
<dbReference type="EMBL" id="JAIVGD010000015">
    <property type="protein sequence ID" value="KAH0757566.1"/>
    <property type="molecule type" value="Genomic_DNA"/>
</dbReference>
<reference evidence="2 3" key="1">
    <citation type="journal article" date="2021" name="bioRxiv">
        <title>Chromosome-scale and haplotype-resolved genome assembly of a tetraploid potato cultivar.</title>
        <authorList>
            <person name="Sun H."/>
            <person name="Jiao W.-B."/>
            <person name="Krause K."/>
            <person name="Campoy J.A."/>
            <person name="Goel M."/>
            <person name="Folz-Donahue K."/>
            <person name="Kukat C."/>
            <person name="Huettel B."/>
            <person name="Schneeberger K."/>
        </authorList>
    </citation>
    <scope>NUCLEOTIDE SEQUENCE [LARGE SCALE GENOMIC DNA]</scope>
    <source>
        <strain evidence="2">SolTubOtavaFocal</strain>
        <tissue evidence="2">Leaves</tissue>
    </source>
</reference>